<dbReference type="PANTHER" id="PTHR45663:SF22">
    <property type="entry name" value="THIOREDOXIN X, CHLOROPLASTIC"/>
    <property type="match status" value="1"/>
</dbReference>
<evidence type="ECO:0000259" key="2">
    <source>
        <dbReference type="PROSITE" id="PS51352"/>
    </source>
</evidence>
<comment type="caution">
    <text evidence="3">The sequence shown here is derived from an EMBL/GenBank/DDBJ whole genome shotgun (WGS) entry which is preliminary data.</text>
</comment>
<dbReference type="AlphaFoldDB" id="A0AAV9FG44"/>
<dbReference type="GO" id="GO:0005737">
    <property type="term" value="C:cytoplasm"/>
    <property type="evidence" value="ECO:0007669"/>
    <property type="project" value="TreeGrafter"/>
</dbReference>
<gene>
    <name evidence="3" type="ORF">QJS10_CPA01g00075</name>
</gene>
<feature type="region of interest" description="Disordered" evidence="1">
    <location>
        <begin position="34"/>
        <end position="54"/>
    </location>
</feature>
<proteinExistence type="predicted"/>
<dbReference type="Pfam" id="PF00085">
    <property type="entry name" value="Thioredoxin"/>
    <property type="match status" value="1"/>
</dbReference>
<evidence type="ECO:0000313" key="3">
    <source>
        <dbReference type="EMBL" id="KAK1324762.1"/>
    </source>
</evidence>
<dbReference type="SUPFAM" id="SSF52833">
    <property type="entry name" value="Thioredoxin-like"/>
    <property type="match status" value="1"/>
</dbReference>
<organism evidence="3 4">
    <name type="scientific">Acorus calamus</name>
    <name type="common">Sweet flag</name>
    <dbReference type="NCBI Taxonomy" id="4465"/>
    <lineage>
        <taxon>Eukaryota</taxon>
        <taxon>Viridiplantae</taxon>
        <taxon>Streptophyta</taxon>
        <taxon>Embryophyta</taxon>
        <taxon>Tracheophyta</taxon>
        <taxon>Spermatophyta</taxon>
        <taxon>Magnoliopsida</taxon>
        <taxon>Liliopsida</taxon>
        <taxon>Acoraceae</taxon>
        <taxon>Acorus</taxon>
    </lineage>
</organism>
<dbReference type="InterPro" id="IPR013766">
    <property type="entry name" value="Thioredoxin_domain"/>
</dbReference>
<feature type="domain" description="Thioredoxin" evidence="2">
    <location>
        <begin position="62"/>
        <end position="189"/>
    </location>
</feature>
<evidence type="ECO:0000313" key="4">
    <source>
        <dbReference type="Proteomes" id="UP001180020"/>
    </source>
</evidence>
<feature type="compositionally biased region" description="Low complexity" evidence="1">
    <location>
        <begin position="45"/>
        <end position="54"/>
    </location>
</feature>
<dbReference type="CDD" id="cd02947">
    <property type="entry name" value="TRX_family"/>
    <property type="match status" value="1"/>
</dbReference>
<dbReference type="GO" id="GO:0015035">
    <property type="term" value="F:protein-disulfide reductase activity"/>
    <property type="evidence" value="ECO:0007669"/>
    <property type="project" value="TreeGrafter"/>
</dbReference>
<dbReference type="PRINTS" id="PR00421">
    <property type="entry name" value="THIOREDOXIN"/>
</dbReference>
<dbReference type="PROSITE" id="PS51352">
    <property type="entry name" value="THIOREDOXIN_2"/>
    <property type="match status" value="1"/>
</dbReference>
<accession>A0AAV9FG44</accession>
<dbReference type="InterPro" id="IPR036249">
    <property type="entry name" value="Thioredoxin-like_sf"/>
</dbReference>
<dbReference type="PANTHER" id="PTHR45663">
    <property type="entry name" value="GEO12009P1"/>
    <property type="match status" value="1"/>
</dbReference>
<keyword evidence="4" id="KW-1185">Reference proteome</keyword>
<dbReference type="Proteomes" id="UP001180020">
    <property type="component" value="Unassembled WGS sequence"/>
</dbReference>
<reference evidence="3" key="1">
    <citation type="journal article" date="2023" name="Nat. Commun.">
        <title>Diploid and tetraploid genomes of Acorus and the evolution of monocots.</title>
        <authorList>
            <person name="Ma L."/>
            <person name="Liu K.W."/>
            <person name="Li Z."/>
            <person name="Hsiao Y.Y."/>
            <person name="Qi Y."/>
            <person name="Fu T."/>
            <person name="Tang G.D."/>
            <person name="Zhang D."/>
            <person name="Sun W.H."/>
            <person name="Liu D.K."/>
            <person name="Li Y."/>
            <person name="Chen G.Z."/>
            <person name="Liu X.D."/>
            <person name="Liao X.Y."/>
            <person name="Jiang Y.T."/>
            <person name="Yu X."/>
            <person name="Hao Y."/>
            <person name="Huang J."/>
            <person name="Zhao X.W."/>
            <person name="Ke S."/>
            <person name="Chen Y.Y."/>
            <person name="Wu W.L."/>
            <person name="Hsu J.L."/>
            <person name="Lin Y.F."/>
            <person name="Huang M.D."/>
            <person name="Li C.Y."/>
            <person name="Huang L."/>
            <person name="Wang Z.W."/>
            <person name="Zhao X."/>
            <person name="Zhong W.Y."/>
            <person name="Peng D.H."/>
            <person name="Ahmad S."/>
            <person name="Lan S."/>
            <person name="Zhang J.S."/>
            <person name="Tsai W.C."/>
            <person name="Van de Peer Y."/>
            <person name="Liu Z.J."/>
        </authorList>
    </citation>
    <scope>NUCLEOTIDE SEQUENCE</scope>
    <source>
        <strain evidence="3">CP</strain>
    </source>
</reference>
<name>A0AAV9FG44_ACOCL</name>
<dbReference type="EMBL" id="JAUJYO010000001">
    <property type="protein sequence ID" value="KAK1324762.1"/>
    <property type="molecule type" value="Genomic_DNA"/>
</dbReference>
<reference evidence="3" key="2">
    <citation type="submission" date="2023-06" db="EMBL/GenBank/DDBJ databases">
        <authorList>
            <person name="Ma L."/>
            <person name="Liu K.-W."/>
            <person name="Li Z."/>
            <person name="Hsiao Y.-Y."/>
            <person name="Qi Y."/>
            <person name="Fu T."/>
            <person name="Tang G."/>
            <person name="Zhang D."/>
            <person name="Sun W.-H."/>
            <person name="Liu D.-K."/>
            <person name="Li Y."/>
            <person name="Chen G.-Z."/>
            <person name="Liu X.-D."/>
            <person name="Liao X.-Y."/>
            <person name="Jiang Y.-T."/>
            <person name="Yu X."/>
            <person name="Hao Y."/>
            <person name="Huang J."/>
            <person name="Zhao X.-W."/>
            <person name="Ke S."/>
            <person name="Chen Y.-Y."/>
            <person name="Wu W.-L."/>
            <person name="Hsu J.-L."/>
            <person name="Lin Y.-F."/>
            <person name="Huang M.-D."/>
            <person name="Li C.-Y."/>
            <person name="Huang L."/>
            <person name="Wang Z.-W."/>
            <person name="Zhao X."/>
            <person name="Zhong W.-Y."/>
            <person name="Peng D.-H."/>
            <person name="Ahmad S."/>
            <person name="Lan S."/>
            <person name="Zhang J.-S."/>
            <person name="Tsai W.-C."/>
            <person name="Van De Peer Y."/>
            <person name="Liu Z.-J."/>
        </authorList>
    </citation>
    <scope>NUCLEOTIDE SEQUENCE</scope>
    <source>
        <strain evidence="3">CP</strain>
        <tissue evidence="3">Leaves</tissue>
    </source>
</reference>
<dbReference type="Gene3D" id="3.40.30.10">
    <property type="entry name" value="Glutaredoxin"/>
    <property type="match status" value="1"/>
</dbReference>
<evidence type="ECO:0000256" key="1">
    <source>
        <dbReference type="SAM" id="MobiDB-lite"/>
    </source>
</evidence>
<sequence length="194" mass="21586">MIGSLCSPTFSTGVSPSPPVRSVWRSLNHSGFLSLPGPGKRRNGRVGSSGSSNGGRFSARRFTIRCGAPSVVESEFSEKVLRSELPVLVEFVADWCGPCRLMSSVIDWASELCRVFSAKRFAYVFKEYKGRLYIFKIDHDSNPKIIEEYKVYGLPAIILFKNGKEVPESRWEGAMTKTKLKEHLDSLLESTTVA</sequence>
<protein>
    <recommendedName>
        <fullName evidence="2">Thioredoxin domain-containing protein</fullName>
    </recommendedName>
</protein>